<keyword evidence="1" id="KW-1185">Reference proteome</keyword>
<dbReference type="Proteomes" id="UP000887572">
    <property type="component" value="Unplaced"/>
</dbReference>
<accession>A0A914HJ32</accession>
<proteinExistence type="predicted"/>
<reference evidence="2" key="1">
    <citation type="submission" date="2022-11" db="UniProtKB">
        <authorList>
            <consortium name="WormBaseParasite"/>
        </authorList>
    </citation>
    <scope>IDENTIFICATION</scope>
</reference>
<sequence length="361" mass="41803">MAPPPAKKKKFDCSIYKQQKQRHRRHSFAPALCRFTPSVGARKSVRAARKARKRLRQINVCDDVWLSILPCFGTEEVGLKLAPLSRRFDGLVDVHFRTRKWVLEQLKIRCATNGTGAEVTRKNDFKPLNPKCPFYVNFYKSISISSMEMEVPRYKRIRLPIPLPQDAPPVSLVGFKHISIHYIDNTVIAFMHRILQLCKSGITLKFLDPNKQSLDVISRHIMPHFKTAITRMELRNGKAVALYEWLHTPCGDGRPKMMHWFKAKGTLDEIKTNFLNATTPVSYIFLFYSLYTEDHVGKAPFELVNGQTRERLTFKKCMGRRMLERSPVARDEKQWKKWEIEAANGAWVKTNNALEICIDDV</sequence>
<organism evidence="1 2">
    <name type="scientific">Globodera rostochiensis</name>
    <name type="common">Golden nematode worm</name>
    <name type="synonym">Heterodera rostochiensis</name>
    <dbReference type="NCBI Taxonomy" id="31243"/>
    <lineage>
        <taxon>Eukaryota</taxon>
        <taxon>Metazoa</taxon>
        <taxon>Ecdysozoa</taxon>
        <taxon>Nematoda</taxon>
        <taxon>Chromadorea</taxon>
        <taxon>Rhabditida</taxon>
        <taxon>Tylenchina</taxon>
        <taxon>Tylenchomorpha</taxon>
        <taxon>Tylenchoidea</taxon>
        <taxon>Heteroderidae</taxon>
        <taxon>Heteroderinae</taxon>
        <taxon>Globodera</taxon>
    </lineage>
</organism>
<dbReference type="WBParaSite" id="Gr19_v10_g17847.t1">
    <property type="protein sequence ID" value="Gr19_v10_g17847.t1"/>
    <property type="gene ID" value="Gr19_v10_g17847"/>
</dbReference>
<evidence type="ECO:0000313" key="1">
    <source>
        <dbReference type="Proteomes" id="UP000887572"/>
    </source>
</evidence>
<evidence type="ECO:0000313" key="2">
    <source>
        <dbReference type="WBParaSite" id="Gr19_v10_g17847.t1"/>
    </source>
</evidence>
<name>A0A914HJ32_GLORO</name>
<dbReference type="AlphaFoldDB" id="A0A914HJ32"/>
<protein>
    <submittedName>
        <fullName evidence="2">F-box domain-containing protein</fullName>
    </submittedName>
</protein>